<dbReference type="Proteomes" id="UP000011617">
    <property type="component" value="Unassembled WGS sequence"/>
</dbReference>
<keyword evidence="4 6" id="KW-0548">Nucleotidyltransferase</keyword>
<evidence type="ECO:0000256" key="1">
    <source>
        <dbReference type="ARBA" id="ARBA00022649"/>
    </source>
</evidence>
<name>L8XU19_9GAMM</name>
<feature type="compositionally biased region" description="Polar residues" evidence="7">
    <location>
        <begin position="20"/>
        <end position="32"/>
    </location>
</feature>
<protein>
    <recommendedName>
        <fullName evidence="8">DarT domain-containing protein</fullName>
    </recommendedName>
</protein>
<dbReference type="GO" id="GO:0003677">
    <property type="term" value="F:DNA binding"/>
    <property type="evidence" value="ECO:0007669"/>
    <property type="project" value="UniProtKB-UniRule"/>
</dbReference>
<dbReference type="EMBL" id="AOBV01000013">
    <property type="protein sequence ID" value="ELV07397.1"/>
    <property type="molecule type" value="Genomic_DNA"/>
</dbReference>
<evidence type="ECO:0000256" key="2">
    <source>
        <dbReference type="ARBA" id="ARBA00022676"/>
    </source>
</evidence>
<feature type="binding site" evidence="6">
    <location>
        <begin position="164"/>
        <end position="166"/>
    </location>
    <ligand>
        <name>NAD(+)</name>
        <dbReference type="ChEBI" id="CHEBI:57540"/>
    </ligand>
</feature>
<reference evidence="9 10" key="1">
    <citation type="journal article" date="2013" name="Genome Announc.">
        <title>Complete Genome Sequence of Wohlfahrtiimonas chitiniclastica Strain SH04, Isolated from Chrysomya megacephala Collected from Pudong International Airport in China.</title>
        <authorList>
            <person name="Cao X.M."/>
            <person name="Chen T."/>
            <person name="Xu L.Z."/>
            <person name="Yao L.S."/>
            <person name="Qi J."/>
            <person name="Zhang X.L."/>
            <person name="Yan Q.L."/>
            <person name="Deng Y.H."/>
            <person name="Guo T.Y."/>
            <person name="Wang J."/>
            <person name="Hu K.X."/>
            <person name="Xu B.L."/>
        </authorList>
    </citation>
    <scope>NUCLEOTIDE SEQUENCE [LARGE SCALE GENOMIC DNA]</scope>
    <source>
        <strain evidence="9 10">SH04</strain>
    </source>
</reference>
<keyword evidence="3 6" id="KW-0808">Transferase</keyword>
<feature type="active site" evidence="6">
    <location>
        <position position="295"/>
    </location>
</feature>
<keyword evidence="2 6" id="KW-0328">Glycosyltransferase</keyword>
<evidence type="ECO:0000256" key="4">
    <source>
        <dbReference type="ARBA" id="ARBA00022695"/>
    </source>
</evidence>
<dbReference type="GO" id="GO:0016757">
    <property type="term" value="F:glycosyltransferase activity"/>
    <property type="evidence" value="ECO:0007669"/>
    <property type="project" value="UniProtKB-UniRule"/>
</dbReference>
<keyword evidence="5 6" id="KW-0238">DNA-binding</keyword>
<evidence type="ECO:0000256" key="7">
    <source>
        <dbReference type="SAM" id="MobiDB-lite"/>
    </source>
</evidence>
<feature type="active site" description="Proton acceptor" evidence="6">
    <location>
        <position position="199"/>
    </location>
</feature>
<dbReference type="GO" id="GO:0016779">
    <property type="term" value="F:nucleotidyltransferase activity"/>
    <property type="evidence" value="ECO:0007669"/>
    <property type="project" value="UniProtKB-UniRule"/>
</dbReference>
<proteinExistence type="inferred from homology"/>
<gene>
    <name evidence="9" type="ORF">F387_01817</name>
</gene>
<comment type="caution">
    <text evidence="6">Lacks conserved residue(s) required for the propagation of feature annotation.</text>
</comment>
<comment type="similarity">
    <text evidence="6">Belongs to the DarT ADP-ribosyltransferase family.</text>
</comment>
<dbReference type="PATRIC" id="fig|1261130.3.peg.1755"/>
<dbReference type="AlphaFoldDB" id="L8XU19"/>
<evidence type="ECO:0000259" key="8">
    <source>
        <dbReference type="PROSITE" id="PS52018"/>
    </source>
</evidence>
<keyword evidence="1 6" id="KW-1277">Toxin-antitoxin system</keyword>
<sequence>MKLLAYLKSLLKTFQNKYLSDKNSQPSNTTESLTKDSKNNHTLNNINQKKFDEWVKSLDFEEKITNINECYETHEKESLQNEATQYDTNHPEFDRWMNLHNPKSKIKDSKNTPTLDDINQKKFDEWVKSLDFGEKISREHLTFDFKKGRINAFIQQQNIEYLTHFTRLENLENILKHGLLSREAIASHSIDSIFNDSLRLDNLQNSICTSISFPNYKMFYKLRLESPEAIWVILKLDPCILHELKAVFCHTNAASKAITSLPIHQLMTLDALKNMFSGNRANNIPSCFTTDPQAEVVFLETIPSKYIKEISFSNHSNHHLNNIKKRYTPQFNFTIDQSLFTPRSDYKHWSQSK</sequence>
<comment type="caution">
    <text evidence="9">The sequence shown here is derived from an EMBL/GenBank/DDBJ whole genome shotgun (WGS) entry which is preliminary data.</text>
</comment>
<evidence type="ECO:0000256" key="3">
    <source>
        <dbReference type="ARBA" id="ARBA00022679"/>
    </source>
</evidence>
<evidence type="ECO:0000313" key="10">
    <source>
        <dbReference type="Proteomes" id="UP000011617"/>
    </source>
</evidence>
<feature type="binding site" evidence="6">
    <location>
        <position position="199"/>
    </location>
    <ligand>
        <name>NAD(+)</name>
        <dbReference type="ChEBI" id="CHEBI:57540"/>
    </ligand>
</feature>
<dbReference type="InterPro" id="IPR029494">
    <property type="entry name" value="DarT"/>
</dbReference>
<comment type="catalytic activity">
    <reaction evidence="6">
        <text>a thymidine in DNA + NAD(+) = an N-(ADP-alpha-D-ribosyl)-thymidine in DNA + nicotinamide + H(+)</text>
        <dbReference type="Rhea" id="RHEA:71651"/>
        <dbReference type="Rhea" id="RHEA-COMP:13556"/>
        <dbReference type="Rhea" id="RHEA-COMP:18051"/>
        <dbReference type="ChEBI" id="CHEBI:15378"/>
        <dbReference type="ChEBI" id="CHEBI:17154"/>
        <dbReference type="ChEBI" id="CHEBI:57540"/>
        <dbReference type="ChEBI" id="CHEBI:137386"/>
        <dbReference type="ChEBI" id="CHEBI:191199"/>
    </reaction>
</comment>
<dbReference type="PROSITE" id="PS52018">
    <property type="entry name" value="DART"/>
    <property type="match status" value="1"/>
</dbReference>
<evidence type="ECO:0000256" key="6">
    <source>
        <dbReference type="PROSITE-ProRule" id="PRU01362"/>
    </source>
</evidence>
<evidence type="ECO:0000313" key="9">
    <source>
        <dbReference type="EMBL" id="ELV07397.1"/>
    </source>
</evidence>
<feature type="region of interest" description="Disordered" evidence="7">
    <location>
        <begin position="20"/>
        <end position="41"/>
    </location>
</feature>
<feature type="domain" description="DarT" evidence="8">
    <location>
        <begin position="160"/>
        <end position="341"/>
    </location>
</feature>
<dbReference type="Pfam" id="PF14487">
    <property type="entry name" value="DarT"/>
    <property type="match status" value="1"/>
</dbReference>
<keyword evidence="10" id="KW-1185">Reference proteome</keyword>
<evidence type="ECO:0000256" key="5">
    <source>
        <dbReference type="ARBA" id="ARBA00023125"/>
    </source>
</evidence>
<dbReference type="HOGENOM" id="CLU_785134_0_0_6"/>
<dbReference type="OrthoDB" id="2052979at2"/>
<accession>L8XU19</accession>
<dbReference type="RefSeq" id="WP_008316663.1">
    <property type="nucleotide sequence ID" value="NZ_KB372784.1"/>
</dbReference>
<organism evidence="9 10">
    <name type="scientific">Wohlfahrtiimonas chitiniclastica SH04</name>
    <dbReference type="NCBI Taxonomy" id="1261130"/>
    <lineage>
        <taxon>Bacteria</taxon>
        <taxon>Pseudomonadati</taxon>
        <taxon>Pseudomonadota</taxon>
        <taxon>Gammaproteobacteria</taxon>
        <taxon>Cardiobacteriales</taxon>
        <taxon>Ignatzschineriaceae</taxon>
        <taxon>Wohlfahrtiimonas</taxon>
    </lineage>
</organism>